<dbReference type="InterPro" id="IPR004088">
    <property type="entry name" value="KH_dom_type_1"/>
</dbReference>
<dbReference type="NCBIfam" id="TIGR03319">
    <property type="entry name" value="RNase_Y"/>
    <property type="match status" value="1"/>
</dbReference>
<evidence type="ECO:0000256" key="7">
    <source>
        <dbReference type="SAM" id="Coils"/>
    </source>
</evidence>
<name>B9XID6_PEDPL</name>
<evidence type="ECO:0000259" key="8">
    <source>
        <dbReference type="PROSITE" id="PS51831"/>
    </source>
</evidence>
<keyword evidence="3 5" id="KW-0378">Hydrolase</keyword>
<dbReference type="EC" id="3.1.-.-" evidence="5 6"/>
<evidence type="ECO:0000313" key="10">
    <source>
        <dbReference type="Proteomes" id="UP000003688"/>
    </source>
</evidence>
<dbReference type="InterPro" id="IPR017705">
    <property type="entry name" value="Ribonuclease_Y"/>
</dbReference>
<dbReference type="CDD" id="cd22431">
    <property type="entry name" value="KH-I_RNaseY"/>
    <property type="match status" value="1"/>
</dbReference>
<evidence type="ECO:0000256" key="1">
    <source>
        <dbReference type="ARBA" id="ARBA00022722"/>
    </source>
</evidence>
<accession>B9XID6</accession>
<dbReference type="STRING" id="320771.Cflav_PD3367"/>
<dbReference type="InterPro" id="IPR003607">
    <property type="entry name" value="HD/PDEase_dom"/>
</dbReference>
<dbReference type="AlphaFoldDB" id="B9XID6"/>
<dbReference type="Pfam" id="PF00013">
    <property type="entry name" value="KH_1"/>
    <property type="match status" value="1"/>
</dbReference>
<comment type="caution">
    <text evidence="9">The sequence shown here is derived from an EMBL/GenBank/DDBJ whole genome shotgun (WGS) entry which is preliminary data.</text>
</comment>
<dbReference type="PROSITE" id="PS50084">
    <property type="entry name" value="KH_TYPE_1"/>
    <property type="match status" value="1"/>
</dbReference>
<feature type="domain" description="HD" evidence="8">
    <location>
        <begin position="336"/>
        <end position="429"/>
    </location>
</feature>
<dbReference type="GO" id="GO:0006402">
    <property type="term" value="P:mRNA catabolic process"/>
    <property type="evidence" value="ECO:0007669"/>
    <property type="project" value="UniProtKB-UniRule"/>
</dbReference>
<dbReference type="PROSITE" id="PS51831">
    <property type="entry name" value="HD"/>
    <property type="match status" value="1"/>
</dbReference>
<comment type="function">
    <text evidence="5">Endoribonuclease that initiates mRNA decay.</text>
</comment>
<dbReference type="InterPro" id="IPR036612">
    <property type="entry name" value="KH_dom_type_1_sf"/>
</dbReference>
<keyword evidence="2 5" id="KW-0255">Endonuclease</keyword>
<comment type="subcellular location">
    <subcellularLocation>
        <location evidence="5">Cell membrane</location>
        <topology evidence="5">Single-pass membrane protein</topology>
    </subcellularLocation>
</comment>
<sequence length="520" mass="58015">MILVGNIYAEGACLVVGAVLCYLLLWLRDRNARKLQALQLQTLLENARRDAEAFVRDARLAANEEALKIREQTEQSFTARRQERAELERRLSERETLINTQLEGVVQAERSLREQKDVLKRKADLLDSQQQELEGLIKLRREQLENLSRLSEDEARTQFLKEVEMEAMRDASNLTRHIVEDAKSKAEEKARQIISVAIQRYAGDHTFETSTATIALQGEEMKGRIIGRDGRNIRAFEAATGITVLIDDTPNAVVLSGFDPVRREIAREAMNRLILDGRIHPTRIEEIVAKVTQEMDETIVRLGDEAVAKTGLSPMHPEIIKLLGRLHFRHSYSQNILNHSIEVAHLMGLMASELGIDVSLAKRTGLLHDIGKAVNHEIEGPHAVVGADIIKRHGESDAVVNGVASHHNDIPPIGPLGILVSAADAISASRPGARSENMATYLKRVDDLEKIALSFPGVEKCFAVQAGRELRIMVQPEQVSDDQAFALARNIASKIENDLQYPGQIKITVIRETRCVEVAK</sequence>
<dbReference type="Proteomes" id="UP000003688">
    <property type="component" value="Unassembled WGS sequence"/>
</dbReference>
<dbReference type="SMART" id="SM00471">
    <property type="entry name" value="HDc"/>
    <property type="match status" value="1"/>
</dbReference>
<dbReference type="OrthoDB" id="9803205at2"/>
<dbReference type="GO" id="GO:0004521">
    <property type="term" value="F:RNA endonuclease activity"/>
    <property type="evidence" value="ECO:0007669"/>
    <property type="project" value="UniProtKB-UniRule"/>
</dbReference>
<dbReference type="Gene3D" id="3.30.1370.10">
    <property type="entry name" value="K Homology domain, type 1"/>
    <property type="match status" value="1"/>
</dbReference>
<organism evidence="9 10">
    <name type="scientific">Pedosphaera parvula (strain Ellin514)</name>
    <dbReference type="NCBI Taxonomy" id="320771"/>
    <lineage>
        <taxon>Bacteria</taxon>
        <taxon>Pseudomonadati</taxon>
        <taxon>Verrucomicrobiota</taxon>
        <taxon>Pedosphaerae</taxon>
        <taxon>Pedosphaerales</taxon>
        <taxon>Pedosphaeraceae</taxon>
        <taxon>Pedosphaera</taxon>
    </lineage>
</organism>
<dbReference type="HAMAP" id="MF_00335">
    <property type="entry name" value="RNase_Y"/>
    <property type="match status" value="1"/>
</dbReference>
<evidence type="ECO:0000313" key="9">
    <source>
        <dbReference type="EMBL" id="EEF60397.1"/>
    </source>
</evidence>
<dbReference type="GO" id="GO:0016787">
    <property type="term" value="F:hydrolase activity"/>
    <property type="evidence" value="ECO:0007669"/>
    <property type="project" value="UniProtKB-KW"/>
</dbReference>
<keyword evidence="5" id="KW-1003">Cell membrane</keyword>
<keyword evidence="5" id="KW-0472">Membrane</keyword>
<keyword evidence="5" id="KW-0812">Transmembrane</keyword>
<evidence type="ECO:0000256" key="6">
    <source>
        <dbReference type="NCBIfam" id="TIGR03319"/>
    </source>
</evidence>
<dbReference type="InterPro" id="IPR006674">
    <property type="entry name" value="HD_domain"/>
</dbReference>
<dbReference type="GO" id="GO:0003723">
    <property type="term" value="F:RNA binding"/>
    <property type="evidence" value="ECO:0007669"/>
    <property type="project" value="UniProtKB-UniRule"/>
</dbReference>
<dbReference type="EMBL" id="ABOX02000017">
    <property type="protein sequence ID" value="EEF60397.1"/>
    <property type="molecule type" value="Genomic_DNA"/>
</dbReference>
<dbReference type="GO" id="GO:0005886">
    <property type="term" value="C:plasma membrane"/>
    <property type="evidence" value="ECO:0007669"/>
    <property type="project" value="UniProtKB-SubCell"/>
</dbReference>
<evidence type="ECO:0000256" key="4">
    <source>
        <dbReference type="ARBA" id="ARBA00022884"/>
    </source>
</evidence>
<keyword evidence="7" id="KW-0175">Coiled coil</keyword>
<proteinExistence type="inferred from homology"/>
<evidence type="ECO:0000256" key="2">
    <source>
        <dbReference type="ARBA" id="ARBA00022759"/>
    </source>
</evidence>
<evidence type="ECO:0000256" key="3">
    <source>
        <dbReference type="ARBA" id="ARBA00022801"/>
    </source>
</evidence>
<dbReference type="PANTHER" id="PTHR12826:SF15">
    <property type="entry name" value="RIBONUCLEASE Y"/>
    <property type="match status" value="1"/>
</dbReference>
<dbReference type="InterPro" id="IPR006675">
    <property type="entry name" value="HDIG_dom"/>
</dbReference>
<feature type="transmembrane region" description="Helical" evidence="5">
    <location>
        <begin position="6"/>
        <end position="27"/>
    </location>
</feature>
<dbReference type="SMART" id="SM00322">
    <property type="entry name" value="KH"/>
    <property type="match status" value="1"/>
</dbReference>
<feature type="coiled-coil region" evidence="7">
    <location>
        <begin position="44"/>
        <end position="153"/>
    </location>
</feature>
<keyword evidence="5" id="KW-1133">Transmembrane helix</keyword>
<evidence type="ECO:0000256" key="5">
    <source>
        <dbReference type="HAMAP-Rule" id="MF_00335"/>
    </source>
</evidence>
<dbReference type="SUPFAM" id="SSF109604">
    <property type="entry name" value="HD-domain/PDEase-like"/>
    <property type="match status" value="1"/>
</dbReference>
<dbReference type="Pfam" id="PF12072">
    <property type="entry name" value="RNase_Y_N"/>
    <property type="match status" value="1"/>
</dbReference>
<keyword evidence="10" id="KW-1185">Reference proteome</keyword>
<dbReference type="Pfam" id="PF01966">
    <property type="entry name" value="HD"/>
    <property type="match status" value="1"/>
</dbReference>
<comment type="similarity">
    <text evidence="5">Belongs to the RNase Y family.</text>
</comment>
<dbReference type="InterPro" id="IPR022711">
    <property type="entry name" value="RNase_Y_N"/>
</dbReference>
<dbReference type="PANTHER" id="PTHR12826">
    <property type="entry name" value="RIBONUCLEASE Y"/>
    <property type="match status" value="1"/>
</dbReference>
<dbReference type="CDD" id="cd00077">
    <property type="entry name" value="HDc"/>
    <property type="match status" value="1"/>
</dbReference>
<gene>
    <name evidence="5" type="primary">rny</name>
    <name evidence="9" type="ORF">Cflav_PD3367</name>
</gene>
<dbReference type="Gene3D" id="1.10.3210.10">
    <property type="entry name" value="Hypothetical protein af1432"/>
    <property type="match status" value="1"/>
</dbReference>
<reference evidence="9 10" key="1">
    <citation type="journal article" date="2011" name="J. Bacteriol.">
        <title>Genome sequence of 'Pedosphaera parvula' Ellin514, an aerobic Verrucomicrobial isolate from pasture soil.</title>
        <authorList>
            <person name="Kant R."/>
            <person name="van Passel M.W."/>
            <person name="Sangwan P."/>
            <person name="Palva A."/>
            <person name="Lucas S."/>
            <person name="Copeland A."/>
            <person name="Lapidus A."/>
            <person name="Glavina Del Rio T."/>
            <person name="Dalin E."/>
            <person name="Tice H."/>
            <person name="Bruce D."/>
            <person name="Goodwin L."/>
            <person name="Pitluck S."/>
            <person name="Chertkov O."/>
            <person name="Larimer F.W."/>
            <person name="Land M.L."/>
            <person name="Hauser L."/>
            <person name="Brettin T.S."/>
            <person name="Detter J.C."/>
            <person name="Han S."/>
            <person name="de Vos W.M."/>
            <person name="Janssen P.H."/>
            <person name="Smidt H."/>
        </authorList>
    </citation>
    <scope>NUCLEOTIDE SEQUENCE [LARGE SCALE GENOMIC DNA]</scope>
    <source>
        <strain evidence="9 10">Ellin514</strain>
    </source>
</reference>
<keyword evidence="1 5" id="KW-0540">Nuclease</keyword>
<dbReference type="NCBIfam" id="TIGR00277">
    <property type="entry name" value="HDIG"/>
    <property type="match status" value="1"/>
</dbReference>
<dbReference type="SUPFAM" id="SSF54791">
    <property type="entry name" value="Eukaryotic type KH-domain (KH-domain type I)"/>
    <property type="match status" value="1"/>
</dbReference>
<dbReference type="InterPro" id="IPR004087">
    <property type="entry name" value="KH_dom"/>
</dbReference>
<keyword evidence="4 5" id="KW-0694">RNA-binding</keyword>
<protein>
    <recommendedName>
        <fullName evidence="5 6">Ribonuclease Y</fullName>
        <shortName evidence="5">RNase Y</shortName>
        <ecNumber evidence="5 6">3.1.-.-</ecNumber>
    </recommendedName>
</protein>